<feature type="domain" description="Thiolase C-terminal" evidence="2">
    <location>
        <begin position="11"/>
        <end position="86"/>
    </location>
</feature>
<reference evidence="3 4" key="1">
    <citation type="submission" date="2018-01" db="EMBL/GenBank/DDBJ databases">
        <title>Arthrobacter sp. nov., from glaciers in China.</title>
        <authorList>
            <person name="Liu Q."/>
            <person name="Xin Y.-H."/>
        </authorList>
    </citation>
    <scope>NUCLEOTIDE SEQUENCE [LARGE SCALE GENOMIC DNA]</scope>
    <source>
        <strain evidence="3 4">HLT2-12-2</strain>
    </source>
</reference>
<keyword evidence="4" id="KW-1185">Reference proteome</keyword>
<dbReference type="AlphaFoldDB" id="A0A2S3ZS63"/>
<dbReference type="InterPro" id="IPR016039">
    <property type="entry name" value="Thiolase-like"/>
</dbReference>
<dbReference type="GO" id="GO:0006635">
    <property type="term" value="P:fatty acid beta-oxidation"/>
    <property type="evidence" value="ECO:0007669"/>
    <property type="project" value="TreeGrafter"/>
</dbReference>
<gene>
    <name evidence="3" type="ORF">CVS27_18785</name>
</gene>
<sequence>MSAGLSLRRRSSWALSATPADSMAPSVPAPVAMPTSARVGWNLADLGAFELNESFASQSLAVMRQLGLDNGIVNNDGGAIALGDPLEKQSPMAVEW</sequence>
<comment type="caution">
    <text evidence="3">The sequence shown here is derived from an EMBL/GenBank/DDBJ whole genome shotgun (WGS) entry which is preliminary data.</text>
</comment>
<dbReference type="InterPro" id="IPR020617">
    <property type="entry name" value="Thiolase_C"/>
</dbReference>
<dbReference type="PANTHER" id="PTHR43853:SF21">
    <property type="entry name" value="STEROID 3-KETOACYL-COA THIOLASE"/>
    <property type="match status" value="1"/>
</dbReference>
<evidence type="ECO:0000259" key="2">
    <source>
        <dbReference type="Pfam" id="PF02803"/>
    </source>
</evidence>
<dbReference type="SUPFAM" id="SSF53901">
    <property type="entry name" value="Thiolase-like"/>
    <property type="match status" value="1"/>
</dbReference>
<dbReference type="GO" id="GO:0003988">
    <property type="term" value="F:acetyl-CoA C-acyltransferase activity"/>
    <property type="evidence" value="ECO:0007669"/>
    <property type="project" value="TreeGrafter"/>
</dbReference>
<dbReference type="PANTHER" id="PTHR43853">
    <property type="entry name" value="3-KETOACYL-COA THIOLASE, PEROXISOMAL"/>
    <property type="match status" value="1"/>
</dbReference>
<dbReference type="Pfam" id="PF02803">
    <property type="entry name" value="Thiolase_C"/>
    <property type="match status" value="1"/>
</dbReference>
<protein>
    <recommendedName>
        <fullName evidence="2">Thiolase C-terminal domain-containing protein</fullName>
    </recommendedName>
</protein>
<dbReference type="InterPro" id="IPR050215">
    <property type="entry name" value="Thiolase-like_sf_Thiolase"/>
</dbReference>
<proteinExistence type="predicted"/>
<evidence type="ECO:0000256" key="1">
    <source>
        <dbReference type="SAM" id="MobiDB-lite"/>
    </source>
</evidence>
<feature type="region of interest" description="Disordered" evidence="1">
    <location>
        <begin position="1"/>
        <end position="26"/>
    </location>
</feature>
<dbReference type="GO" id="GO:0010124">
    <property type="term" value="P:phenylacetate catabolic process"/>
    <property type="evidence" value="ECO:0007669"/>
    <property type="project" value="TreeGrafter"/>
</dbReference>
<dbReference type="EMBL" id="PPXC01000021">
    <property type="protein sequence ID" value="POH71842.1"/>
    <property type="molecule type" value="Genomic_DNA"/>
</dbReference>
<name>A0A2S3ZS63_ARTGL</name>
<accession>A0A2S3ZS63</accession>
<organism evidence="3 4">
    <name type="scientific">Arthrobacter glacialis</name>
    <dbReference type="NCBI Taxonomy" id="1664"/>
    <lineage>
        <taxon>Bacteria</taxon>
        <taxon>Bacillati</taxon>
        <taxon>Actinomycetota</taxon>
        <taxon>Actinomycetes</taxon>
        <taxon>Micrococcales</taxon>
        <taxon>Micrococcaceae</taxon>
        <taxon>Arthrobacter</taxon>
    </lineage>
</organism>
<evidence type="ECO:0000313" key="3">
    <source>
        <dbReference type="EMBL" id="POH71842.1"/>
    </source>
</evidence>
<dbReference type="Gene3D" id="3.40.47.10">
    <property type="match status" value="1"/>
</dbReference>
<dbReference type="Proteomes" id="UP000237061">
    <property type="component" value="Unassembled WGS sequence"/>
</dbReference>
<evidence type="ECO:0000313" key="4">
    <source>
        <dbReference type="Proteomes" id="UP000237061"/>
    </source>
</evidence>